<evidence type="ECO:0000259" key="8">
    <source>
        <dbReference type="PROSITE" id="PS51387"/>
    </source>
</evidence>
<comment type="cofactor">
    <cofactor evidence="1">
        <name>FAD</name>
        <dbReference type="ChEBI" id="CHEBI:57692"/>
    </cofactor>
</comment>
<comment type="similarity">
    <text evidence="2">Belongs to the oxygen-dependent FAD-linked oxidoreductase family.</text>
</comment>
<sequence>MTDQSWSSSSRSRTRLGDPRLGRRLLGILDVSSVFEDIAFSCALNMACEILQLELGNMNLRLFGSPESFMDKQAHESDRLRQVIEKEMLKVEVWGFTLKGIAYSSTTTIFTNQGIDGFLECLAVNFDQYGKIEVYAPKDASYMKILQSAIRNDRFKSPETPKPLLIVTPRHESQVQATVNCSRKHGMQIRVRSGGHDFEGLSYTSPLLVPFVMIDLANLRAIDVDIEDNSAWVQAGATIGELYYRIAMESPIHGFPAGFVTSIGVGGHFSVGGYGAMMRKYGLAADNVVDARLVNVNGEILYRDTMGEDLFWAIRGGGASSFGVILAFKIKLVQVPPVLTVSKLTIKQGALEIIQRWQHIAIYEVPKELFIQVQISRTKFRRNLQAELQIMFLGPSEELMHIMEEKFPQLRIKKNDCMEMSWIESVLLFAEFPKTAPLDVLLNRTTERDIALKVKSDFVTTPLSKREFRKIFNKFLEEKQFVAVLSPWGGRMHEISDDEIAFPHRAGNMYAITYASLWSDEEGAQASQEHVKWVREMYNYMSPYVSKSPRASYIGIRDLDLGFYKINTTPTYSEARIWGGKYFKGNFDKLVKVKSEVDPSNFFGDDQSIPPMT</sequence>
<dbReference type="InterPro" id="IPR016166">
    <property type="entry name" value="FAD-bd_PCMH"/>
</dbReference>
<dbReference type="InterPro" id="IPR012951">
    <property type="entry name" value="BBE"/>
</dbReference>
<dbReference type="GO" id="GO:0071949">
    <property type="term" value="F:FAD binding"/>
    <property type="evidence" value="ECO:0007669"/>
    <property type="project" value="InterPro"/>
</dbReference>
<dbReference type="EMBL" id="JBBNAF010000004">
    <property type="protein sequence ID" value="KAK9150795.1"/>
    <property type="molecule type" value="Genomic_DNA"/>
</dbReference>
<dbReference type="AlphaFoldDB" id="A0AAP0KGJ0"/>
<keyword evidence="4" id="KW-0732">Signal</keyword>
<reference evidence="9 10" key="1">
    <citation type="submission" date="2024-01" db="EMBL/GenBank/DDBJ databases">
        <title>Genome assemblies of Stephania.</title>
        <authorList>
            <person name="Yang L."/>
        </authorList>
    </citation>
    <scope>NUCLEOTIDE SEQUENCE [LARGE SCALE GENOMIC DNA]</scope>
    <source>
        <strain evidence="9">YNDBR</strain>
        <tissue evidence="9">Leaf</tissue>
    </source>
</reference>
<evidence type="ECO:0000256" key="6">
    <source>
        <dbReference type="ARBA" id="ARBA00023157"/>
    </source>
</evidence>
<organism evidence="9 10">
    <name type="scientific">Stephania yunnanensis</name>
    <dbReference type="NCBI Taxonomy" id="152371"/>
    <lineage>
        <taxon>Eukaryota</taxon>
        <taxon>Viridiplantae</taxon>
        <taxon>Streptophyta</taxon>
        <taxon>Embryophyta</taxon>
        <taxon>Tracheophyta</taxon>
        <taxon>Spermatophyta</taxon>
        <taxon>Magnoliopsida</taxon>
        <taxon>Ranunculales</taxon>
        <taxon>Menispermaceae</taxon>
        <taxon>Menispermoideae</taxon>
        <taxon>Cissampelideae</taxon>
        <taxon>Stephania</taxon>
    </lineage>
</organism>
<dbReference type="Gene3D" id="3.40.462.20">
    <property type="match status" value="1"/>
</dbReference>
<dbReference type="PANTHER" id="PTHR32448">
    <property type="entry name" value="OS08G0158400 PROTEIN"/>
    <property type="match status" value="1"/>
</dbReference>
<evidence type="ECO:0000256" key="2">
    <source>
        <dbReference type="ARBA" id="ARBA00005466"/>
    </source>
</evidence>
<evidence type="ECO:0000256" key="4">
    <source>
        <dbReference type="ARBA" id="ARBA00022729"/>
    </source>
</evidence>
<evidence type="ECO:0000256" key="3">
    <source>
        <dbReference type="ARBA" id="ARBA00022630"/>
    </source>
</evidence>
<dbReference type="InterPro" id="IPR016167">
    <property type="entry name" value="FAD-bd_PCMH_sub1"/>
</dbReference>
<keyword evidence="3" id="KW-0285">Flavoprotein</keyword>
<dbReference type="InterPro" id="IPR006094">
    <property type="entry name" value="Oxid_FAD_bind_N"/>
</dbReference>
<dbReference type="FunFam" id="3.30.43.10:FF:000004">
    <property type="entry name" value="Berberine bridge enzyme-like 15"/>
    <property type="match status" value="1"/>
</dbReference>
<dbReference type="Proteomes" id="UP001420932">
    <property type="component" value="Unassembled WGS sequence"/>
</dbReference>
<gene>
    <name evidence="9" type="ORF">Syun_009104</name>
</gene>
<dbReference type="Pfam" id="PF08031">
    <property type="entry name" value="BBE"/>
    <property type="match status" value="1"/>
</dbReference>
<dbReference type="PROSITE" id="PS51387">
    <property type="entry name" value="FAD_PCMH"/>
    <property type="match status" value="1"/>
</dbReference>
<evidence type="ECO:0000256" key="1">
    <source>
        <dbReference type="ARBA" id="ARBA00001974"/>
    </source>
</evidence>
<dbReference type="Gene3D" id="3.30.43.10">
    <property type="entry name" value="Uridine Diphospho-n-acetylenolpyruvylglucosamine Reductase, domain 2"/>
    <property type="match status" value="1"/>
</dbReference>
<feature type="domain" description="FAD-binding PCMH-type" evidence="8">
    <location>
        <begin position="159"/>
        <end position="335"/>
    </location>
</feature>
<evidence type="ECO:0000256" key="5">
    <source>
        <dbReference type="ARBA" id="ARBA00022827"/>
    </source>
</evidence>
<accession>A0AAP0KGJ0</accession>
<evidence type="ECO:0000313" key="10">
    <source>
        <dbReference type="Proteomes" id="UP001420932"/>
    </source>
</evidence>
<proteinExistence type="inferred from homology"/>
<dbReference type="Pfam" id="PF01565">
    <property type="entry name" value="FAD_binding_4"/>
    <property type="match status" value="1"/>
</dbReference>
<dbReference type="SUPFAM" id="SSF56176">
    <property type="entry name" value="FAD-binding/transporter-associated domain-like"/>
    <property type="match status" value="1"/>
</dbReference>
<keyword evidence="10" id="KW-1185">Reference proteome</keyword>
<evidence type="ECO:0000313" key="9">
    <source>
        <dbReference type="EMBL" id="KAK9150795.1"/>
    </source>
</evidence>
<keyword evidence="7" id="KW-0325">Glycoprotein</keyword>
<evidence type="ECO:0000256" key="7">
    <source>
        <dbReference type="ARBA" id="ARBA00023180"/>
    </source>
</evidence>
<name>A0AAP0KGJ0_9MAGN</name>
<dbReference type="InterPro" id="IPR016169">
    <property type="entry name" value="FAD-bd_PCMH_sub2"/>
</dbReference>
<keyword evidence="6" id="KW-1015">Disulfide bond</keyword>
<protein>
    <recommendedName>
        <fullName evidence="8">FAD-binding PCMH-type domain-containing protein</fullName>
    </recommendedName>
</protein>
<dbReference type="Gene3D" id="3.30.465.10">
    <property type="match status" value="1"/>
</dbReference>
<keyword evidence="5" id="KW-0274">FAD</keyword>
<comment type="caution">
    <text evidence="9">The sequence shown here is derived from an EMBL/GenBank/DDBJ whole genome shotgun (WGS) entry which is preliminary data.</text>
</comment>
<dbReference type="GO" id="GO:0016491">
    <property type="term" value="F:oxidoreductase activity"/>
    <property type="evidence" value="ECO:0007669"/>
    <property type="project" value="InterPro"/>
</dbReference>
<dbReference type="InterPro" id="IPR036318">
    <property type="entry name" value="FAD-bd_PCMH-like_sf"/>
</dbReference>